<comment type="caution">
    <text evidence="2">The sequence shown here is derived from an EMBL/GenBank/DDBJ whole genome shotgun (WGS) entry which is preliminary data.</text>
</comment>
<keyword evidence="1" id="KW-0472">Membrane</keyword>
<reference evidence="2" key="2">
    <citation type="journal article" date="2023" name="Microbiol Resour">
        <title>Decontamination and Annotation of the Draft Genome Sequence of the Oomycete Lagenidium giganteum ARSEF 373.</title>
        <authorList>
            <person name="Morgan W.R."/>
            <person name="Tartar A."/>
        </authorList>
    </citation>
    <scope>NUCLEOTIDE SEQUENCE</scope>
    <source>
        <strain evidence="2">ARSEF 373</strain>
    </source>
</reference>
<keyword evidence="1" id="KW-1133">Transmembrane helix</keyword>
<reference evidence="2" key="1">
    <citation type="submission" date="2022-11" db="EMBL/GenBank/DDBJ databases">
        <authorList>
            <person name="Morgan W.R."/>
            <person name="Tartar A."/>
        </authorList>
    </citation>
    <scope>NUCLEOTIDE SEQUENCE</scope>
    <source>
        <strain evidence="2">ARSEF 373</strain>
    </source>
</reference>
<dbReference type="AlphaFoldDB" id="A0AAV2YHP2"/>
<evidence type="ECO:0000313" key="3">
    <source>
        <dbReference type="Proteomes" id="UP001146120"/>
    </source>
</evidence>
<gene>
    <name evidence="2" type="ORF">N0F65_009933</name>
</gene>
<keyword evidence="1" id="KW-0812">Transmembrane</keyword>
<organism evidence="2 3">
    <name type="scientific">Lagenidium giganteum</name>
    <dbReference type="NCBI Taxonomy" id="4803"/>
    <lineage>
        <taxon>Eukaryota</taxon>
        <taxon>Sar</taxon>
        <taxon>Stramenopiles</taxon>
        <taxon>Oomycota</taxon>
        <taxon>Peronosporomycetes</taxon>
        <taxon>Pythiales</taxon>
        <taxon>Pythiaceae</taxon>
    </lineage>
</organism>
<keyword evidence="3" id="KW-1185">Reference proteome</keyword>
<evidence type="ECO:0000256" key="1">
    <source>
        <dbReference type="SAM" id="Phobius"/>
    </source>
</evidence>
<evidence type="ECO:0000313" key="2">
    <source>
        <dbReference type="EMBL" id="DAZ93585.1"/>
    </source>
</evidence>
<sequence>MAKRAATKDPRLFHAVGYPKAFDKVRHHTIVAEVADPATAAVEGAFRVVGDKSTAIVTYKKSVAAEGTDGSASDDAVMLFDVLNVQLEDGSEFSAREAFMTNQQVTTQQSVSSLGSKAILPGILGVVIGGMASFFVMRIIRNRPFYVHKLALDHANQNEMAKALMGHPIKSKSKDYVGTLTTEQANYTIACQGPRGEGTLIVKAFKDGADETTAHDKDALLTPGSAWRFSTLVLNVKRNEKRQEKDKSAKTINLLANQSK</sequence>
<accession>A0AAV2YHP2</accession>
<name>A0AAV2YHP2_9STRA</name>
<dbReference type="Proteomes" id="UP001146120">
    <property type="component" value="Unassembled WGS sequence"/>
</dbReference>
<feature type="transmembrane region" description="Helical" evidence="1">
    <location>
        <begin position="118"/>
        <end position="140"/>
    </location>
</feature>
<protein>
    <submittedName>
        <fullName evidence="2">Uncharacterized protein</fullName>
    </submittedName>
</protein>
<dbReference type="EMBL" id="DAKRPA010000306">
    <property type="protein sequence ID" value="DAZ93585.1"/>
    <property type="molecule type" value="Genomic_DNA"/>
</dbReference>
<proteinExistence type="predicted"/>